<keyword evidence="1" id="KW-0812">Transmembrane</keyword>
<gene>
    <name evidence="2" type="ORF">HUE57_02120</name>
</gene>
<feature type="transmembrane region" description="Helical" evidence="1">
    <location>
        <begin position="37"/>
        <end position="58"/>
    </location>
</feature>
<keyword evidence="3" id="KW-1185">Reference proteome</keyword>
<proteinExistence type="predicted"/>
<dbReference type="Proteomes" id="UP000509658">
    <property type="component" value="Chromosome"/>
</dbReference>
<name>A0A6N0HSI3_9GAMM</name>
<evidence type="ECO:0000313" key="2">
    <source>
        <dbReference type="EMBL" id="QKQ25221.1"/>
    </source>
</evidence>
<dbReference type="AlphaFoldDB" id="A0A6N0HSI3"/>
<feature type="transmembrane region" description="Helical" evidence="1">
    <location>
        <begin position="12"/>
        <end position="31"/>
    </location>
</feature>
<dbReference type="KEGG" id="rev:HUE57_02120"/>
<accession>A0A6N0HSI3</accession>
<evidence type="ECO:0000256" key="1">
    <source>
        <dbReference type="SAM" id="Phobius"/>
    </source>
</evidence>
<keyword evidence="1" id="KW-1133">Transmembrane helix</keyword>
<reference evidence="2 3" key="1">
    <citation type="submission" date="2020-05" db="EMBL/GenBank/DDBJ databases">
        <title>Horizontal transmission and recombination maintain forever young bacterial symbiont genomes.</title>
        <authorList>
            <person name="Russell S.L."/>
            <person name="Pepper-Tunick E."/>
            <person name="Svedberg J."/>
            <person name="Byrne A."/>
            <person name="Ruelas Castillo J."/>
            <person name="Vollmers C."/>
            <person name="Beinart R.A."/>
            <person name="Corbett-Detig R."/>
        </authorList>
    </citation>
    <scope>NUCLEOTIDE SEQUENCE [LARGE SCALE GENOMIC DNA]</scope>
    <source>
        <strain evidence="2">Santa_Monica_outfall</strain>
    </source>
</reference>
<evidence type="ECO:0000313" key="3">
    <source>
        <dbReference type="Proteomes" id="UP000509658"/>
    </source>
</evidence>
<keyword evidence="1" id="KW-0472">Membrane</keyword>
<dbReference type="RefSeq" id="WP_174672634.1">
    <property type="nucleotide sequence ID" value="NZ_CP054491.1"/>
</dbReference>
<organism evidence="2 3">
    <name type="scientific">Candidatus Reidiella endopervernicosa</name>
    <dbReference type="NCBI Taxonomy" id="2738883"/>
    <lineage>
        <taxon>Bacteria</taxon>
        <taxon>Pseudomonadati</taxon>
        <taxon>Pseudomonadota</taxon>
        <taxon>Gammaproteobacteria</taxon>
        <taxon>Candidatus Reidiella</taxon>
    </lineage>
</organism>
<sequence>MPIRIYTLGTALARLVAALFIALPLFAWAIYLVHDNYWQANLMSFIYVLPIIILPVVYVYFGARALLSLLVVAALIGGLVYVAYSYQLIDAQLPGDGDAVIFVMVSLCSSVR</sequence>
<protein>
    <submittedName>
        <fullName evidence="2">Uncharacterized protein</fullName>
    </submittedName>
</protein>
<feature type="transmembrane region" description="Helical" evidence="1">
    <location>
        <begin position="65"/>
        <end position="84"/>
    </location>
</feature>
<dbReference type="EMBL" id="CP054491">
    <property type="protein sequence ID" value="QKQ25221.1"/>
    <property type="molecule type" value="Genomic_DNA"/>
</dbReference>